<protein>
    <submittedName>
        <fullName evidence="9">Assimilatory nitrate reductase catalytic subunit</fullName>
        <ecNumber evidence="9">1.7.99.4</ecNumber>
    </submittedName>
</protein>
<dbReference type="InterPro" id="IPR006963">
    <property type="entry name" value="Mopterin_OxRdtase_4Fe-4S_dom"/>
</dbReference>
<evidence type="ECO:0000256" key="1">
    <source>
        <dbReference type="ARBA" id="ARBA00001942"/>
    </source>
</evidence>
<dbReference type="Proteomes" id="UP000318017">
    <property type="component" value="Chromosome"/>
</dbReference>
<dbReference type="InterPro" id="IPR009010">
    <property type="entry name" value="Asp_de-COase-like_dom_sf"/>
</dbReference>
<dbReference type="InterPro" id="IPR006656">
    <property type="entry name" value="Mopterin_OxRdtase"/>
</dbReference>
<dbReference type="EC" id="1.7.99.4" evidence="9"/>
<evidence type="ECO:0000256" key="7">
    <source>
        <dbReference type="ARBA" id="ARBA00023014"/>
    </source>
</evidence>
<dbReference type="PROSITE" id="PS00490">
    <property type="entry name" value="MOLYBDOPTERIN_PROK_2"/>
    <property type="match status" value="1"/>
</dbReference>
<dbReference type="InterPro" id="IPR037920">
    <property type="entry name" value="YoaE_C"/>
</dbReference>
<evidence type="ECO:0000259" key="8">
    <source>
        <dbReference type="PROSITE" id="PS51669"/>
    </source>
</evidence>
<keyword evidence="7" id="KW-0411">Iron-sulfur</keyword>
<accession>A0A518GHI7</accession>
<evidence type="ECO:0000313" key="9">
    <source>
        <dbReference type="EMBL" id="QDV28065.1"/>
    </source>
</evidence>
<dbReference type="Gene3D" id="3.40.228.10">
    <property type="entry name" value="Dimethylsulfoxide Reductase, domain 2"/>
    <property type="match status" value="1"/>
</dbReference>
<dbReference type="InterPro" id="IPR006657">
    <property type="entry name" value="MoPterin_dinucl-bd_dom"/>
</dbReference>
<keyword evidence="10" id="KW-1185">Reference proteome</keyword>
<keyword evidence="5 9" id="KW-0560">Oxidoreductase</keyword>
<organism evidence="9 10">
    <name type="scientific">Aureliella helgolandensis</name>
    <dbReference type="NCBI Taxonomy" id="2527968"/>
    <lineage>
        <taxon>Bacteria</taxon>
        <taxon>Pseudomonadati</taxon>
        <taxon>Planctomycetota</taxon>
        <taxon>Planctomycetia</taxon>
        <taxon>Pirellulales</taxon>
        <taxon>Pirellulaceae</taxon>
        <taxon>Aureliella</taxon>
    </lineage>
</organism>
<dbReference type="EMBL" id="CP036298">
    <property type="protein sequence ID" value="QDV28065.1"/>
    <property type="molecule type" value="Genomic_DNA"/>
</dbReference>
<dbReference type="InterPro" id="IPR006655">
    <property type="entry name" value="Mopterin_OxRdtase_prok_CS"/>
</dbReference>
<dbReference type="CDD" id="cd02786">
    <property type="entry name" value="MopB_CT_3"/>
    <property type="match status" value="1"/>
</dbReference>
<dbReference type="GO" id="GO:0016491">
    <property type="term" value="F:oxidoreductase activity"/>
    <property type="evidence" value="ECO:0007669"/>
    <property type="project" value="UniProtKB-KW"/>
</dbReference>
<evidence type="ECO:0000256" key="5">
    <source>
        <dbReference type="ARBA" id="ARBA00023002"/>
    </source>
</evidence>
<keyword evidence="6" id="KW-0408">Iron</keyword>
<comment type="cofactor">
    <cofactor evidence="1">
        <name>Mo-bis(molybdopterin guanine dinucleotide)</name>
        <dbReference type="ChEBI" id="CHEBI:60539"/>
    </cofactor>
</comment>
<gene>
    <name evidence="9" type="primary">nasC</name>
    <name evidence="9" type="ORF">Q31a_64580</name>
</gene>
<dbReference type="GO" id="GO:0046872">
    <property type="term" value="F:metal ion binding"/>
    <property type="evidence" value="ECO:0007669"/>
    <property type="project" value="UniProtKB-KW"/>
</dbReference>
<evidence type="ECO:0000256" key="2">
    <source>
        <dbReference type="ARBA" id="ARBA00010312"/>
    </source>
</evidence>
<keyword evidence="3" id="KW-0500">Molybdenum</keyword>
<dbReference type="Gene3D" id="2.20.25.90">
    <property type="entry name" value="ADC-like domains"/>
    <property type="match status" value="1"/>
</dbReference>
<proteinExistence type="inferred from homology"/>
<dbReference type="Pfam" id="PF01568">
    <property type="entry name" value="Molydop_binding"/>
    <property type="match status" value="1"/>
</dbReference>
<comment type="similarity">
    <text evidence="2">Belongs to the prokaryotic molybdopterin-containing oxidoreductase family.</text>
</comment>
<feature type="domain" description="4Fe-4S Mo/W bis-MGD-type" evidence="8">
    <location>
        <begin position="15"/>
        <end position="72"/>
    </location>
</feature>
<dbReference type="PANTHER" id="PTHR43742:SF6">
    <property type="entry name" value="OXIDOREDUCTASE YYAE-RELATED"/>
    <property type="match status" value="1"/>
</dbReference>
<dbReference type="SUPFAM" id="SSF50692">
    <property type="entry name" value="ADC-like"/>
    <property type="match status" value="1"/>
</dbReference>
<keyword evidence="4" id="KW-0479">Metal-binding</keyword>
<dbReference type="CDD" id="cd02766">
    <property type="entry name" value="MopB_3"/>
    <property type="match status" value="1"/>
</dbReference>
<evidence type="ECO:0000313" key="10">
    <source>
        <dbReference type="Proteomes" id="UP000318017"/>
    </source>
</evidence>
<sequence>MLPQSPTMAELPMKLSVLQSVCPLDCPDTCALDITVQDGRMLQLAGNSRHPITRGFACVKMAKYPERQQHPERLLTPLKRTGAKGEGRFAPISWEEALQTIAEKVTEAIKKFGPESILPYCYAGTMGLIERDHPLAFFRGLGAAELDWTICSATASAGWEANYGPEKMSTPPEQVAHSQLILLWGINVLRSNSHLVPWLKEARKQGARIVHIDPYRNETSRFADEHWQIKVGTDAALALAIGGEILRQGLEDRDYLETYANDLSDYRQACAEWPIARAAEFCGLEPQAIAQLACDMGGEPATFIKIGYGMSRNEGGGNAVRAITLLPALLGSWKHRGGGGALSTSGAFGLNTTRYSGLHLLHADRPHVNHNELGSALQAEQNPISTLFVFNSNPAAVAPDSQSVHRGLTREDLFTVVLDHFQTDTADYADILLPATTFVEHPDLYTAYGHYYLQWAEAIVPARGEARPNSWVFQQLAARLGLDDEVFRMSTEELARELLDSAHPHVSGIRFEQLREQRSIRLNLPVDFRPYSAGSNFTDRKIRFTPAPQQIDFQERLSPEFPLRLISPPGAYMLNTSMGNLTSLIKAAGGEPTVLIHPDDASAYGVQDGGPIRITSQQGSIIRKAIVSTDARQGVVVALGLWWPKLSPDRRGLNELTSQRLTDLGGGSTFGNAVVHIAPAPLPVAPNSHDGSTTDDDL</sequence>
<dbReference type="SMART" id="SM00926">
    <property type="entry name" value="Molybdop_Fe4S4"/>
    <property type="match status" value="1"/>
</dbReference>
<name>A0A518GHI7_9BACT</name>
<reference evidence="9 10" key="1">
    <citation type="submission" date="2019-02" db="EMBL/GenBank/DDBJ databases">
        <title>Deep-cultivation of Planctomycetes and their phenomic and genomic characterization uncovers novel biology.</title>
        <authorList>
            <person name="Wiegand S."/>
            <person name="Jogler M."/>
            <person name="Boedeker C."/>
            <person name="Pinto D."/>
            <person name="Vollmers J."/>
            <person name="Rivas-Marin E."/>
            <person name="Kohn T."/>
            <person name="Peeters S.H."/>
            <person name="Heuer A."/>
            <person name="Rast P."/>
            <person name="Oberbeckmann S."/>
            <person name="Bunk B."/>
            <person name="Jeske O."/>
            <person name="Meyerdierks A."/>
            <person name="Storesund J.E."/>
            <person name="Kallscheuer N."/>
            <person name="Luecker S."/>
            <person name="Lage O.M."/>
            <person name="Pohl T."/>
            <person name="Merkel B.J."/>
            <person name="Hornburger P."/>
            <person name="Mueller R.-W."/>
            <person name="Bruemmer F."/>
            <person name="Labrenz M."/>
            <person name="Spormann A.M."/>
            <person name="Op den Camp H."/>
            <person name="Overmann J."/>
            <person name="Amann R."/>
            <person name="Jetten M.S.M."/>
            <person name="Mascher T."/>
            <person name="Medema M.H."/>
            <person name="Devos D.P."/>
            <person name="Kaster A.-K."/>
            <person name="Ovreas L."/>
            <person name="Rohde M."/>
            <person name="Galperin M.Y."/>
            <person name="Jogler C."/>
        </authorList>
    </citation>
    <scope>NUCLEOTIDE SEQUENCE [LARGE SCALE GENOMIC DNA]</scope>
    <source>
        <strain evidence="9 10">Q31a</strain>
    </source>
</reference>
<dbReference type="PANTHER" id="PTHR43742">
    <property type="entry name" value="TRIMETHYLAMINE-N-OXIDE REDUCTASE"/>
    <property type="match status" value="1"/>
</dbReference>
<dbReference type="Pfam" id="PF04879">
    <property type="entry name" value="Molybdop_Fe4S4"/>
    <property type="match status" value="1"/>
</dbReference>
<dbReference type="GO" id="GO:0043546">
    <property type="term" value="F:molybdopterin cofactor binding"/>
    <property type="evidence" value="ECO:0007669"/>
    <property type="project" value="InterPro"/>
</dbReference>
<evidence type="ECO:0000256" key="3">
    <source>
        <dbReference type="ARBA" id="ARBA00022505"/>
    </source>
</evidence>
<dbReference type="SUPFAM" id="SSF53706">
    <property type="entry name" value="Formate dehydrogenase/DMSO reductase, domains 1-3"/>
    <property type="match status" value="1"/>
</dbReference>
<dbReference type="KEGG" id="ahel:Q31a_64580"/>
<dbReference type="Gene3D" id="2.40.40.20">
    <property type="match status" value="1"/>
</dbReference>
<evidence type="ECO:0000256" key="4">
    <source>
        <dbReference type="ARBA" id="ARBA00022723"/>
    </source>
</evidence>
<dbReference type="InterPro" id="IPR050612">
    <property type="entry name" value="Prok_Mopterin_Oxidored"/>
</dbReference>
<dbReference type="Gene3D" id="3.40.50.740">
    <property type="match status" value="1"/>
</dbReference>
<dbReference type="GO" id="GO:0051536">
    <property type="term" value="F:iron-sulfur cluster binding"/>
    <property type="evidence" value="ECO:0007669"/>
    <property type="project" value="UniProtKB-KW"/>
</dbReference>
<evidence type="ECO:0000256" key="6">
    <source>
        <dbReference type="ARBA" id="ARBA00023004"/>
    </source>
</evidence>
<dbReference type="PROSITE" id="PS51669">
    <property type="entry name" value="4FE4S_MOW_BIS_MGD"/>
    <property type="match status" value="1"/>
</dbReference>
<dbReference type="AlphaFoldDB" id="A0A518GHI7"/>
<dbReference type="Gene3D" id="3.30.2070.10">
    <property type="entry name" value="Formate dehydrogenase/DMSO reductase"/>
    <property type="match status" value="1"/>
</dbReference>
<dbReference type="Pfam" id="PF00384">
    <property type="entry name" value="Molybdopterin"/>
    <property type="match status" value="1"/>
</dbReference>